<reference evidence="1" key="1">
    <citation type="submission" date="2021-02" db="EMBL/GenBank/DDBJ databases">
        <title>Infant gut strain persistence is associated with maternal origin, phylogeny, and functional potential including surface adhesion and iron acquisition.</title>
        <authorList>
            <person name="Lou Y.C."/>
        </authorList>
    </citation>
    <scope>NUCLEOTIDE SEQUENCE</scope>
    <source>
        <strain evidence="1">L2_039_000G1_dasL2_039_000G1_maxbin2.maxbin.077</strain>
    </source>
</reference>
<sequence>MAINNTQNTYANMEFPLAMKRQDAFALDPTGVWPSLEAAEDYAKNNPTAYVGQHLSVVADGISTAYQIKDAAGNLEELGAGAVDVATDEEVREMFDEVFGAKA</sequence>
<dbReference type="AlphaFoldDB" id="A0A9E1GK08"/>
<dbReference type="EMBL" id="JAGZYH010000019">
    <property type="protein sequence ID" value="MBS6621785.1"/>
    <property type="molecule type" value="Genomic_DNA"/>
</dbReference>
<proteinExistence type="predicted"/>
<dbReference type="Proteomes" id="UP000811365">
    <property type="component" value="Unassembled WGS sequence"/>
</dbReference>
<protein>
    <submittedName>
        <fullName evidence="1">Uncharacterized protein</fullName>
    </submittedName>
</protein>
<name>A0A9E1GK08_9FIRM</name>
<comment type="caution">
    <text evidence="1">The sequence shown here is derived from an EMBL/GenBank/DDBJ whole genome shotgun (WGS) entry which is preliminary data.</text>
</comment>
<gene>
    <name evidence="1" type="ORF">KH315_06420</name>
</gene>
<organism evidence="1 2">
    <name type="scientific">Faecalibacterium prausnitzii</name>
    <dbReference type="NCBI Taxonomy" id="853"/>
    <lineage>
        <taxon>Bacteria</taxon>
        <taxon>Bacillati</taxon>
        <taxon>Bacillota</taxon>
        <taxon>Clostridia</taxon>
        <taxon>Eubacteriales</taxon>
        <taxon>Oscillospiraceae</taxon>
        <taxon>Faecalibacterium</taxon>
    </lineage>
</organism>
<evidence type="ECO:0000313" key="1">
    <source>
        <dbReference type="EMBL" id="MBS6621785.1"/>
    </source>
</evidence>
<accession>A0A9E1GK08</accession>
<evidence type="ECO:0000313" key="2">
    <source>
        <dbReference type="Proteomes" id="UP000811365"/>
    </source>
</evidence>